<dbReference type="SUPFAM" id="SSF50022">
    <property type="entry name" value="ISP domain"/>
    <property type="match status" value="1"/>
</dbReference>
<keyword evidence="5" id="KW-0411">Iron-sulfur</keyword>
<feature type="domain" description="Rieske" evidence="7">
    <location>
        <begin position="42"/>
        <end position="143"/>
    </location>
</feature>
<evidence type="ECO:0000256" key="6">
    <source>
        <dbReference type="ARBA" id="ARBA00023063"/>
    </source>
</evidence>
<comment type="caution">
    <text evidence="8">The sequence shown here is derived from an EMBL/GenBank/DDBJ whole genome shotgun (WGS) entry which is preliminary data.</text>
</comment>
<keyword evidence="1" id="KW-0001">2Fe-2S</keyword>
<name>A0ABW3MZ37_9MICO</name>
<dbReference type="PANTHER" id="PTHR40562:SF1">
    <property type="entry name" value="NITRITE REDUCTASE (NADH) SMALL SUBUNIT"/>
    <property type="match status" value="1"/>
</dbReference>
<keyword evidence="6" id="KW-0534">Nitrate assimilation</keyword>
<protein>
    <submittedName>
        <fullName evidence="8">Nitrite reductase small subunit NirD</fullName>
    </submittedName>
</protein>
<evidence type="ECO:0000256" key="2">
    <source>
        <dbReference type="ARBA" id="ARBA00022723"/>
    </source>
</evidence>
<dbReference type="PROSITE" id="PS51296">
    <property type="entry name" value="RIESKE"/>
    <property type="match status" value="1"/>
</dbReference>
<gene>
    <name evidence="8" type="primary">nirD</name>
    <name evidence="8" type="ORF">ACFQ2V_10210</name>
</gene>
<dbReference type="CDD" id="cd03529">
    <property type="entry name" value="Rieske_NirD"/>
    <property type="match status" value="1"/>
</dbReference>
<evidence type="ECO:0000256" key="3">
    <source>
        <dbReference type="ARBA" id="ARBA00023002"/>
    </source>
</evidence>
<dbReference type="NCBIfam" id="TIGR02378">
    <property type="entry name" value="nirD_assim_sml"/>
    <property type="match status" value="1"/>
</dbReference>
<keyword evidence="2" id="KW-0479">Metal-binding</keyword>
<dbReference type="PANTHER" id="PTHR40562">
    <property type="match status" value="1"/>
</dbReference>
<evidence type="ECO:0000256" key="4">
    <source>
        <dbReference type="ARBA" id="ARBA00023004"/>
    </source>
</evidence>
<keyword evidence="4" id="KW-0408">Iron</keyword>
<dbReference type="Gene3D" id="2.102.10.10">
    <property type="entry name" value="Rieske [2Fe-2S] iron-sulphur domain"/>
    <property type="match status" value="1"/>
</dbReference>
<organism evidence="8 9">
    <name type="scientific">Terrabacter terrigena</name>
    <dbReference type="NCBI Taxonomy" id="574718"/>
    <lineage>
        <taxon>Bacteria</taxon>
        <taxon>Bacillati</taxon>
        <taxon>Actinomycetota</taxon>
        <taxon>Actinomycetes</taxon>
        <taxon>Micrococcales</taxon>
        <taxon>Intrasporangiaceae</taxon>
        <taxon>Terrabacter</taxon>
    </lineage>
</organism>
<dbReference type="InterPro" id="IPR017881">
    <property type="entry name" value="NirD"/>
</dbReference>
<sequence>MTSIATAPEITTDPEVAATALARARTVVRPGIVPAPGAKQWVPACDVHRLVPGRGVAVLLPGGAQAALFLLPNGMIYAVDNLDPYAGAAVLSRGLTGDRGGEPTVASPLLKQVFSLRTGAALDDDATALPTYAVRVQHGIVHIGLPLLP</sequence>
<dbReference type="Proteomes" id="UP001597046">
    <property type="component" value="Unassembled WGS sequence"/>
</dbReference>
<proteinExistence type="predicted"/>
<keyword evidence="9" id="KW-1185">Reference proteome</keyword>
<reference evidence="9" key="1">
    <citation type="journal article" date="2019" name="Int. J. Syst. Evol. Microbiol.">
        <title>The Global Catalogue of Microorganisms (GCM) 10K type strain sequencing project: providing services to taxonomists for standard genome sequencing and annotation.</title>
        <authorList>
            <consortium name="The Broad Institute Genomics Platform"/>
            <consortium name="The Broad Institute Genome Sequencing Center for Infectious Disease"/>
            <person name="Wu L."/>
            <person name="Ma J."/>
        </authorList>
    </citation>
    <scope>NUCLEOTIDE SEQUENCE [LARGE SCALE GENOMIC DNA]</scope>
    <source>
        <strain evidence="9">CCUG 57508</strain>
    </source>
</reference>
<evidence type="ECO:0000256" key="1">
    <source>
        <dbReference type="ARBA" id="ARBA00022714"/>
    </source>
</evidence>
<keyword evidence="3" id="KW-0560">Oxidoreductase</keyword>
<dbReference type="InterPro" id="IPR012748">
    <property type="entry name" value="Rieske-like_NirD"/>
</dbReference>
<dbReference type="EMBL" id="JBHTKH010000005">
    <property type="protein sequence ID" value="MFD1054679.1"/>
    <property type="molecule type" value="Genomic_DNA"/>
</dbReference>
<evidence type="ECO:0000256" key="5">
    <source>
        <dbReference type="ARBA" id="ARBA00023014"/>
    </source>
</evidence>
<dbReference type="RefSeq" id="WP_386052583.1">
    <property type="nucleotide sequence ID" value="NZ_JBHTKH010000005.1"/>
</dbReference>
<dbReference type="InterPro" id="IPR017941">
    <property type="entry name" value="Rieske_2Fe-2S"/>
</dbReference>
<dbReference type="InterPro" id="IPR036922">
    <property type="entry name" value="Rieske_2Fe-2S_sf"/>
</dbReference>
<evidence type="ECO:0000259" key="7">
    <source>
        <dbReference type="PROSITE" id="PS51296"/>
    </source>
</evidence>
<accession>A0ABW3MZ37</accession>
<dbReference type="Pfam" id="PF13806">
    <property type="entry name" value="Rieske_2"/>
    <property type="match status" value="1"/>
</dbReference>
<evidence type="ECO:0000313" key="9">
    <source>
        <dbReference type="Proteomes" id="UP001597046"/>
    </source>
</evidence>
<dbReference type="PROSITE" id="PS51300">
    <property type="entry name" value="NIRD"/>
    <property type="match status" value="1"/>
</dbReference>
<evidence type="ECO:0000313" key="8">
    <source>
        <dbReference type="EMBL" id="MFD1054679.1"/>
    </source>
</evidence>